<dbReference type="Proteomes" id="UP001608902">
    <property type="component" value="Unassembled WGS sequence"/>
</dbReference>
<comment type="caution">
    <text evidence="8">The sequence shown here is derived from an EMBL/GenBank/DDBJ whole genome shotgun (WGS) entry which is preliminary data.</text>
</comment>
<keyword evidence="2 6" id="KW-0812">Transmembrane</keyword>
<evidence type="ECO:0000256" key="4">
    <source>
        <dbReference type="ARBA" id="ARBA00023136"/>
    </source>
</evidence>
<comment type="subcellular location">
    <subcellularLocation>
        <location evidence="1">Membrane</location>
    </subcellularLocation>
</comment>
<evidence type="ECO:0000256" key="6">
    <source>
        <dbReference type="SAM" id="Phobius"/>
    </source>
</evidence>
<keyword evidence="3 6" id="KW-1133">Transmembrane helix</keyword>
<proteinExistence type="predicted"/>
<accession>A0ABD6E9W2</accession>
<evidence type="ECO:0000256" key="2">
    <source>
        <dbReference type="ARBA" id="ARBA00022692"/>
    </source>
</evidence>
<feature type="transmembrane region" description="Helical" evidence="6">
    <location>
        <begin position="119"/>
        <end position="140"/>
    </location>
</feature>
<sequence length="382" mass="43262">MSTTVTMVYYNRSEVVSVSEETLLEPSSVAYIVFAGYIIYAVEIIVGIPANLFVIFRMRHFCVTSPDKCYNGIGACLIAMSIADIVSLSTILMHCLLSINTLPIGNFVASIFCKIAIYLTYVATSVSIWSWLLMSILRYLSLYYPMFHFRIWYLPVRMLLSVTAVACFFNLWLLFSVTKDYESGCSQNAFFGDFRYNRALLLAEIGWSFIVPIAVIAFLDTSTLITVPRLVLRRSGKDKTEEQSLADCFKPNHSKMKKSRRTLMRWLIFACLDILLNAPENIHRISVILNIVSSDMTQSDVYISVRVISEVLYYGQFSSNAVCLSLLIYQRCTKRTSSQTVSLNNPKNAVPNHKKKGPSKSYSAGDEGDRTVTTERMLFLDK</sequence>
<feature type="transmembrane region" description="Helical" evidence="6">
    <location>
        <begin position="77"/>
        <end position="99"/>
    </location>
</feature>
<organism evidence="8 9">
    <name type="scientific">Gnathostoma spinigerum</name>
    <dbReference type="NCBI Taxonomy" id="75299"/>
    <lineage>
        <taxon>Eukaryota</taxon>
        <taxon>Metazoa</taxon>
        <taxon>Ecdysozoa</taxon>
        <taxon>Nematoda</taxon>
        <taxon>Chromadorea</taxon>
        <taxon>Rhabditida</taxon>
        <taxon>Spirurina</taxon>
        <taxon>Gnathostomatomorpha</taxon>
        <taxon>Gnathostomatoidea</taxon>
        <taxon>Gnathostomatidae</taxon>
        <taxon>Gnathostoma</taxon>
    </lineage>
</organism>
<dbReference type="EMBL" id="JBGFUD010001859">
    <property type="protein sequence ID" value="MFH4976844.1"/>
    <property type="molecule type" value="Genomic_DNA"/>
</dbReference>
<dbReference type="PANTHER" id="PTHR24224:SF37">
    <property type="entry name" value="G-PROTEIN COUPLED RECEPTORS FAMILY 1 PROFILE DOMAIN-CONTAINING PROTEIN"/>
    <property type="match status" value="1"/>
</dbReference>
<dbReference type="SUPFAM" id="SSF81321">
    <property type="entry name" value="Family A G protein-coupled receptor-like"/>
    <property type="match status" value="1"/>
</dbReference>
<evidence type="ECO:0000313" key="9">
    <source>
        <dbReference type="Proteomes" id="UP001608902"/>
    </source>
</evidence>
<dbReference type="Gene3D" id="1.20.1070.10">
    <property type="entry name" value="Rhodopsin 7-helix transmembrane proteins"/>
    <property type="match status" value="1"/>
</dbReference>
<feature type="transmembrane region" description="Helical" evidence="6">
    <location>
        <begin position="152"/>
        <end position="175"/>
    </location>
</feature>
<evidence type="ECO:0000313" key="8">
    <source>
        <dbReference type="EMBL" id="MFH4976844.1"/>
    </source>
</evidence>
<gene>
    <name evidence="8" type="ORF">AB6A40_003553</name>
</gene>
<dbReference type="InterPro" id="IPR052665">
    <property type="entry name" value="Neuropeptide-GPCR"/>
</dbReference>
<evidence type="ECO:0000259" key="7">
    <source>
        <dbReference type="PROSITE" id="PS50262"/>
    </source>
</evidence>
<reference evidence="8 9" key="1">
    <citation type="submission" date="2024-08" db="EMBL/GenBank/DDBJ databases">
        <title>Gnathostoma spinigerum genome.</title>
        <authorList>
            <person name="Gonzalez-Bertolin B."/>
            <person name="Monzon S."/>
            <person name="Zaballos A."/>
            <person name="Jimenez P."/>
            <person name="Dekumyoy P."/>
            <person name="Varona S."/>
            <person name="Cuesta I."/>
            <person name="Sumanam S."/>
            <person name="Adisakwattana P."/>
            <person name="Gasser R.B."/>
            <person name="Hernandez-Gonzalez A."/>
            <person name="Young N.D."/>
            <person name="Perteguer M.J."/>
        </authorList>
    </citation>
    <scope>NUCLEOTIDE SEQUENCE [LARGE SCALE GENOMIC DNA]</scope>
    <source>
        <strain evidence="8">AL3</strain>
        <tissue evidence="8">Liver</tissue>
    </source>
</reference>
<keyword evidence="9" id="KW-1185">Reference proteome</keyword>
<feature type="transmembrane region" description="Helical" evidence="6">
    <location>
        <begin position="29"/>
        <end position="56"/>
    </location>
</feature>
<protein>
    <recommendedName>
        <fullName evidence="7">G-protein coupled receptors family 1 profile domain-containing protein</fullName>
    </recommendedName>
</protein>
<dbReference type="PANTHER" id="PTHR24224">
    <property type="entry name" value="CARDIOACCELERATORY PEPTIDE RECEPTOR-RELATED"/>
    <property type="match status" value="1"/>
</dbReference>
<dbReference type="GO" id="GO:0016020">
    <property type="term" value="C:membrane"/>
    <property type="evidence" value="ECO:0007669"/>
    <property type="project" value="UniProtKB-SubCell"/>
</dbReference>
<feature type="domain" description="G-protein coupled receptors family 1 profile" evidence="7">
    <location>
        <begin position="47"/>
        <end position="324"/>
    </location>
</feature>
<name>A0ABD6E9W2_9BILA</name>
<feature type="region of interest" description="Disordered" evidence="5">
    <location>
        <begin position="340"/>
        <end position="373"/>
    </location>
</feature>
<dbReference type="InterPro" id="IPR017452">
    <property type="entry name" value="GPCR_Rhodpsn_7TM"/>
</dbReference>
<evidence type="ECO:0000256" key="5">
    <source>
        <dbReference type="SAM" id="MobiDB-lite"/>
    </source>
</evidence>
<dbReference type="Pfam" id="PF00001">
    <property type="entry name" value="7tm_1"/>
    <property type="match status" value="1"/>
</dbReference>
<evidence type="ECO:0000256" key="3">
    <source>
        <dbReference type="ARBA" id="ARBA00022989"/>
    </source>
</evidence>
<dbReference type="InterPro" id="IPR000276">
    <property type="entry name" value="GPCR_Rhodpsn"/>
</dbReference>
<dbReference type="AlphaFoldDB" id="A0ABD6E9W2"/>
<evidence type="ECO:0000256" key="1">
    <source>
        <dbReference type="ARBA" id="ARBA00004370"/>
    </source>
</evidence>
<feature type="transmembrane region" description="Helical" evidence="6">
    <location>
        <begin position="205"/>
        <end position="227"/>
    </location>
</feature>
<dbReference type="PROSITE" id="PS50262">
    <property type="entry name" value="G_PROTEIN_RECEP_F1_2"/>
    <property type="match status" value="1"/>
</dbReference>
<keyword evidence="4 6" id="KW-0472">Membrane</keyword>